<comment type="caution">
    <text evidence="10">The sequence shown here is derived from an EMBL/GenBank/DDBJ whole genome shotgun (WGS) entry which is preliminary data.</text>
</comment>
<keyword evidence="5" id="KW-0375">Hydrogen ion transport</keyword>
<organism evidence="10 11">
    <name type="scientific">Marasmius tenuissimus</name>
    <dbReference type="NCBI Taxonomy" id="585030"/>
    <lineage>
        <taxon>Eukaryota</taxon>
        <taxon>Fungi</taxon>
        <taxon>Dikarya</taxon>
        <taxon>Basidiomycota</taxon>
        <taxon>Agaricomycotina</taxon>
        <taxon>Agaricomycetes</taxon>
        <taxon>Agaricomycetidae</taxon>
        <taxon>Agaricales</taxon>
        <taxon>Marasmiineae</taxon>
        <taxon>Marasmiaceae</taxon>
        <taxon>Marasmius</taxon>
    </lineage>
</organism>
<evidence type="ECO:0000256" key="9">
    <source>
        <dbReference type="ARBA" id="ARBA00023310"/>
    </source>
</evidence>
<keyword evidence="7" id="KW-0496">Mitochondrion</keyword>
<dbReference type="EMBL" id="JBBXMP010000727">
    <property type="protein sequence ID" value="KAL0057055.1"/>
    <property type="molecule type" value="Genomic_DNA"/>
</dbReference>
<keyword evidence="6" id="KW-0406">Ion transport</keyword>
<comment type="similarity">
    <text evidence="2">Belongs to the ATPase g subunit family.</text>
</comment>
<evidence type="ECO:0000256" key="5">
    <source>
        <dbReference type="ARBA" id="ARBA00022781"/>
    </source>
</evidence>
<evidence type="ECO:0000256" key="8">
    <source>
        <dbReference type="ARBA" id="ARBA00023136"/>
    </source>
</evidence>
<evidence type="ECO:0000313" key="11">
    <source>
        <dbReference type="Proteomes" id="UP001437256"/>
    </source>
</evidence>
<name>A0ABR2Z6U0_9AGAR</name>
<keyword evidence="8" id="KW-0472">Membrane</keyword>
<sequence length="162" mass="17736">MLPQSASSSIRPALRRSVRFNSSKANPQVEAAQKKAQEALASTQQFAGKAMASAKTFAGPLGERAASLLGAYRQPVTYNLAVARELVKHVYRAEGLQPPTSFNTIRSAYETLWSRASSREYWQNAISSGEIARIGIYALEAYGIFKIGEILGRRSLVGYNLH</sequence>
<gene>
    <name evidence="10" type="ORF">AAF712_016326</name>
</gene>
<accession>A0ABR2Z6U0</accession>
<evidence type="ECO:0000256" key="7">
    <source>
        <dbReference type="ARBA" id="ARBA00023128"/>
    </source>
</evidence>
<protein>
    <submittedName>
        <fullName evidence="10">Uncharacterized protein</fullName>
    </submittedName>
</protein>
<evidence type="ECO:0000256" key="4">
    <source>
        <dbReference type="ARBA" id="ARBA00022547"/>
    </source>
</evidence>
<dbReference type="Proteomes" id="UP001437256">
    <property type="component" value="Unassembled WGS sequence"/>
</dbReference>
<evidence type="ECO:0000256" key="3">
    <source>
        <dbReference type="ARBA" id="ARBA00022448"/>
    </source>
</evidence>
<evidence type="ECO:0000256" key="2">
    <source>
        <dbReference type="ARBA" id="ARBA00005699"/>
    </source>
</evidence>
<dbReference type="InterPro" id="IPR006808">
    <property type="entry name" value="ATP_synth_F0_gsu_mt"/>
</dbReference>
<dbReference type="Pfam" id="PF04718">
    <property type="entry name" value="ATP-synt_G"/>
    <property type="match status" value="1"/>
</dbReference>
<proteinExistence type="inferred from homology"/>
<evidence type="ECO:0000256" key="1">
    <source>
        <dbReference type="ARBA" id="ARBA00004325"/>
    </source>
</evidence>
<comment type="subcellular location">
    <subcellularLocation>
        <location evidence="1">Mitochondrion membrane</location>
    </subcellularLocation>
</comment>
<keyword evidence="11" id="KW-1185">Reference proteome</keyword>
<keyword evidence="3" id="KW-0813">Transport</keyword>
<evidence type="ECO:0000313" key="10">
    <source>
        <dbReference type="EMBL" id="KAL0057055.1"/>
    </source>
</evidence>
<keyword evidence="9" id="KW-0066">ATP synthesis</keyword>
<keyword evidence="4" id="KW-0138">CF(0)</keyword>
<evidence type="ECO:0000256" key="6">
    <source>
        <dbReference type="ARBA" id="ARBA00023065"/>
    </source>
</evidence>
<reference evidence="10 11" key="1">
    <citation type="submission" date="2024-05" db="EMBL/GenBank/DDBJ databases">
        <title>A draft genome resource for the thread blight pathogen Marasmius tenuissimus strain MS-2.</title>
        <authorList>
            <person name="Yulfo-Soto G.E."/>
            <person name="Baruah I.K."/>
            <person name="Amoako-Attah I."/>
            <person name="Bukari Y."/>
            <person name="Meinhardt L.W."/>
            <person name="Bailey B.A."/>
            <person name="Cohen S.P."/>
        </authorList>
    </citation>
    <scope>NUCLEOTIDE SEQUENCE [LARGE SCALE GENOMIC DNA]</scope>
    <source>
        <strain evidence="10 11">MS-2</strain>
    </source>
</reference>